<gene>
    <name evidence="2" type="ORF">RDB_LOCUS21989</name>
</gene>
<proteinExistence type="predicted"/>
<sequence>MKTHSDEDNEDNSNDGHIKPASLPPEYNDNEPPSSDKDECDNVQQEPKPEPRQWQPARRPKPKFLQIEAEGEKDAAEDDQGTSRVDGESDQRATEVPKASSSKPGCEPITSADDLLANGKARVVGRIKIKVAPPTEHQLRSRRKD</sequence>
<dbReference type="Proteomes" id="UP000663846">
    <property type="component" value="Unassembled WGS sequence"/>
</dbReference>
<evidence type="ECO:0000313" key="3">
    <source>
        <dbReference type="Proteomes" id="UP000663846"/>
    </source>
</evidence>
<accession>A0A8H2WDK9</accession>
<dbReference type="AlphaFoldDB" id="A0A8H2WDK9"/>
<protein>
    <submittedName>
        <fullName evidence="2">Uncharacterized protein</fullName>
    </submittedName>
</protein>
<dbReference type="EMBL" id="CAJMWS010000105">
    <property type="protein sequence ID" value="CAE6364627.1"/>
    <property type="molecule type" value="Genomic_DNA"/>
</dbReference>
<feature type="region of interest" description="Disordered" evidence="1">
    <location>
        <begin position="1"/>
        <end position="114"/>
    </location>
</feature>
<comment type="caution">
    <text evidence="2">The sequence shown here is derived from an EMBL/GenBank/DDBJ whole genome shotgun (WGS) entry which is preliminary data.</text>
</comment>
<feature type="compositionally biased region" description="Acidic residues" evidence="1">
    <location>
        <begin position="69"/>
        <end position="80"/>
    </location>
</feature>
<reference evidence="2" key="1">
    <citation type="submission" date="2021-01" db="EMBL/GenBank/DDBJ databases">
        <authorList>
            <person name="Kaushik A."/>
        </authorList>
    </citation>
    <scope>NUCLEOTIDE SEQUENCE</scope>
    <source>
        <strain evidence="2">AG1-1C</strain>
    </source>
</reference>
<evidence type="ECO:0000313" key="2">
    <source>
        <dbReference type="EMBL" id="CAE6364627.1"/>
    </source>
</evidence>
<name>A0A8H2WDK9_9AGAM</name>
<organism evidence="2 3">
    <name type="scientific">Rhizoctonia solani</name>
    <dbReference type="NCBI Taxonomy" id="456999"/>
    <lineage>
        <taxon>Eukaryota</taxon>
        <taxon>Fungi</taxon>
        <taxon>Dikarya</taxon>
        <taxon>Basidiomycota</taxon>
        <taxon>Agaricomycotina</taxon>
        <taxon>Agaricomycetes</taxon>
        <taxon>Cantharellales</taxon>
        <taxon>Ceratobasidiaceae</taxon>
        <taxon>Rhizoctonia</taxon>
    </lineage>
</organism>
<feature type="compositionally biased region" description="Basic and acidic residues" evidence="1">
    <location>
        <begin position="85"/>
        <end position="95"/>
    </location>
</feature>
<evidence type="ECO:0000256" key="1">
    <source>
        <dbReference type="SAM" id="MobiDB-lite"/>
    </source>
</evidence>